<gene>
    <name evidence="4" type="ORF">B456_011G169600</name>
</gene>
<keyword evidence="1" id="KW-0805">Transcription regulation</keyword>
<dbReference type="Pfam" id="PF26576">
    <property type="entry name" value="IBH1_N"/>
    <property type="match status" value="1"/>
</dbReference>
<dbReference type="STRING" id="29730.A0A0D2RNF6"/>
<dbReference type="AlphaFoldDB" id="A0A0D2RNF6"/>
<sequence>MPQPIPCGGPDIGALQPKENHLFLKKHWAETRVIFVQLDMHKLIQALSQVNLNSNYSSHSTPHRGRAIFEAVDRALAVATKGRIMWSHAIFLSCVKLKLRKEKGQRSGFVSTATLTGVTGRNLSRKQRFSVLKLKVKFVQKKGKVLGRLVRGCRKQSLPIILEEATNYIAALEMQVHAISALADLLEEFNLKF</sequence>
<dbReference type="PANTHER" id="PTHR33124">
    <property type="entry name" value="TRANSCRIPTION FACTOR IBH1-LIKE 1"/>
    <property type="match status" value="1"/>
</dbReference>
<dbReference type="eggNOG" id="ENOG502RY2C">
    <property type="taxonomic scope" value="Eukaryota"/>
</dbReference>
<dbReference type="GO" id="GO:0006355">
    <property type="term" value="P:regulation of DNA-templated transcription"/>
    <property type="evidence" value="ECO:0007669"/>
    <property type="project" value="InterPro"/>
</dbReference>
<dbReference type="InterPro" id="IPR044660">
    <property type="entry name" value="IBH1-like"/>
</dbReference>
<accession>A0A0D2RNF6</accession>
<keyword evidence="5" id="KW-1185">Reference proteome</keyword>
<reference evidence="4 5" key="1">
    <citation type="journal article" date="2012" name="Nature">
        <title>Repeated polyploidization of Gossypium genomes and the evolution of spinnable cotton fibres.</title>
        <authorList>
            <person name="Paterson A.H."/>
            <person name="Wendel J.F."/>
            <person name="Gundlach H."/>
            <person name="Guo H."/>
            <person name="Jenkins J."/>
            <person name="Jin D."/>
            <person name="Llewellyn D."/>
            <person name="Showmaker K.C."/>
            <person name="Shu S."/>
            <person name="Udall J."/>
            <person name="Yoo M.J."/>
            <person name="Byers R."/>
            <person name="Chen W."/>
            <person name="Doron-Faigenboim A."/>
            <person name="Duke M.V."/>
            <person name="Gong L."/>
            <person name="Grimwood J."/>
            <person name="Grover C."/>
            <person name="Grupp K."/>
            <person name="Hu G."/>
            <person name="Lee T.H."/>
            <person name="Li J."/>
            <person name="Lin L."/>
            <person name="Liu T."/>
            <person name="Marler B.S."/>
            <person name="Page J.T."/>
            <person name="Roberts A.W."/>
            <person name="Romanel E."/>
            <person name="Sanders W.S."/>
            <person name="Szadkowski E."/>
            <person name="Tan X."/>
            <person name="Tang H."/>
            <person name="Xu C."/>
            <person name="Wang J."/>
            <person name="Wang Z."/>
            <person name="Zhang D."/>
            <person name="Zhang L."/>
            <person name="Ashrafi H."/>
            <person name="Bedon F."/>
            <person name="Bowers J.E."/>
            <person name="Brubaker C.L."/>
            <person name="Chee P.W."/>
            <person name="Das S."/>
            <person name="Gingle A.R."/>
            <person name="Haigler C.H."/>
            <person name="Harker D."/>
            <person name="Hoffmann L.V."/>
            <person name="Hovav R."/>
            <person name="Jones D.C."/>
            <person name="Lemke C."/>
            <person name="Mansoor S."/>
            <person name="ur Rahman M."/>
            <person name="Rainville L.N."/>
            <person name="Rambani A."/>
            <person name="Reddy U.K."/>
            <person name="Rong J.K."/>
            <person name="Saranga Y."/>
            <person name="Scheffler B.E."/>
            <person name="Scheffler J.A."/>
            <person name="Stelly D.M."/>
            <person name="Triplett B.A."/>
            <person name="Van Deynze A."/>
            <person name="Vaslin M.F."/>
            <person name="Waghmare V.N."/>
            <person name="Walford S.A."/>
            <person name="Wright R.J."/>
            <person name="Zaki E.A."/>
            <person name="Zhang T."/>
            <person name="Dennis E.S."/>
            <person name="Mayer K.F."/>
            <person name="Peterson D.G."/>
            <person name="Rokhsar D.S."/>
            <person name="Wang X."/>
            <person name="Schmutz J."/>
        </authorList>
    </citation>
    <scope>NUCLEOTIDE SEQUENCE [LARGE SCALE GENOMIC DNA]</scope>
</reference>
<evidence type="ECO:0000256" key="1">
    <source>
        <dbReference type="ARBA" id="ARBA00023015"/>
    </source>
</evidence>
<proteinExistence type="predicted"/>
<name>A0A0D2RNF6_GOSRA</name>
<evidence type="ECO:0000313" key="4">
    <source>
        <dbReference type="EMBL" id="KJB72207.1"/>
    </source>
</evidence>
<feature type="domain" description="IBH1-like N-terminal" evidence="3">
    <location>
        <begin position="40"/>
        <end position="90"/>
    </location>
</feature>
<evidence type="ECO:0000256" key="2">
    <source>
        <dbReference type="ARBA" id="ARBA00023163"/>
    </source>
</evidence>
<dbReference type="InterPro" id="IPR059002">
    <property type="entry name" value="IBH1_N"/>
</dbReference>
<evidence type="ECO:0000313" key="5">
    <source>
        <dbReference type="Proteomes" id="UP000032304"/>
    </source>
</evidence>
<dbReference type="Gramene" id="KJB72207">
    <property type="protein sequence ID" value="KJB72207"/>
    <property type="gene ID" value="B456_011G169600"/>
</dbReference>
<evidence type="ECO:0000259" key="3">
    <source>
        <dbReference type="Pfam" id="PF26576"/>
    </source>
</evidence>
<dbReference type="EMBL" id="CM001750">
    <property type="protein sequence ID" value="KJB72207.1"/>
    <property type="molecule type" value="Genomic_DNA"/>
</dbReference>
<keyword evidence="2" id="KW-0804">Transcription</keyword>
<dbReference type="PANTHER" id="PTHR33124:SF12">
    <property type="entry name" value="TRANSCRIPTION FACTOR BHLH148"/>
    <property type="match status" value="1"/>
</dbReference>
<organism evidence="4 5">
    <name type="scientific">Gossypium raimondii</name>
    <name type="common">Peruvian cotton</name>
    <name type="synonym">Gossypium klotzschianum subsp. raimondii</name>
    <dbReference type="NCBI Taxonomy" id="29730"/>
    <lineage>
        <taxon>Eukaryota</taxon>
        <taxon>Viridiplantae</taxon>
        <taxon>Streptophyta</taxon>
        <taxon>Embryophyta</taxon>
        <taxon>Tracheophyta</taxon>
        <taxon>Spermatophyta</taxon>
        <taxon>Magnoliopsida</taxon>
        <taxon>eudicotyledons</taxon>
        <taxon>Gunneridae</taxon>
        <taxon>Pentapetalae</taxon>
        <taxon>rosids</taxon>
        <taxon>malvids</taxon>
        <taxon>Malvales</taxon>
        <taxon>Malvaceae</taxon>
        <taxon>Malvoideae</taxon>
        <taxon>Gossypium</taxon>
    </lineage>
</organism>
<dbReference type="Proteomes" id="UP000032304">
    <property type="component" value="Chromosome 11"/>
</dbReference>
<protein>
    <recommendedName>
        <fullName evidence="3">IBH1-like N-terminal domain-containing protein</fullName>
    </recommendedName>
</protein>